<gene>
    <name evidence="1" type="ORF">FGRAMPH1_01T10015</name>
</gene>
<accession>A0A0E0RZY5</accession>
<reference evidence="1 3" key="3">
    <citation type="journal article" date="2015" name="BMC Genomics">
        <title>The completed genome sequence of the pathogenic ascomycete fungus Fusarium graminearum.</title>
        <authorList>
            <person name="King R."/>
            <person name="Urban M."/>
            <person name="Hammond-Kosack M.C."/>
            <person name="Hassani-Pak K."/>
            <person name="Hammond-Kosack K.E."/>
        </authorList>
    </citation>
    <scope>NUCLEOTIDE SEQUENCE [LARGE SCALE GENOMIC DNA]</scope>
    <source>
        <strain evidence="3">ATCC MYA-4620 / CBS 123657 / FGSC 9075 / NRRL 31084 / PH-1</strain>
        <strain evidence="1">PH-1</strain>
    </source>
</reference>
<reference evidence="2 3" key="2">
    <citation type="journal article" date="2010" name="Nature">
        <title>Comparative genomics reveals mobile pathogenicity chromosomes in Fusarium.</title>
        <authorList>
            <person name="Ma L.J."/>
            <person name="van der Does H.C."/>
            <person name="Borkovich K.A."/>
            <person name="Coleman J.J."/>
            <person name="Daboussi M.J."/>
            <person name="Di Pietro A."/>
            <person name="Dufresne M."/>
            <person name="Freitag M."/>
            <person name="Grabherr M."/>
            <person name="Henrissat B."/>
            <person name="Houterman P.M."/>
            <person name="Kang S."/>
            <person name="Shim W.B."/>
            <person name="Woloshuk C."/>
            <person name="Xie X."/>
            <person name="Xu J.R."/>
            <person name="Antoniw J."/>
            <person name="Baker S.E."/>
            <person name="Bluhm B.H."/>
            <person name="Breakspear A."/>
            <person name="Brown D.W."/>
            <person name="Butchko R.A."/>
            <person name="Chapman S."/>
            <person name="Coulson R."/>
            <person name="Coutinho P.M."/>
            <person name="Danchin E.G."/>
            <person name="Diener A."/>
            <person name="Gale L.R."/>
            <person name="Gardiner D.M."/>
            <person name="Goff S."/>
            <person name="Hammond-Kosack K.E."/>
            <person name="Hilburn K."/>
            <person name="Hua-Van A."/>
            <person name="Jonkers W."/>
            <person name="Kazan K."/>
            <person name="Kodira C.D."/>
            <person name="Koehrsen M."/>
            <person name="Kumar L."/>
            <person name="Lee Y.H."/>
            <person name="Li L."/>
            <person name="Manners J.M."/>
            <person name="Miranda-Saavedra D."/>
            <person name="Mukherjee M."/>
            <person name="Park G."/>
            <person name="Park J."/>
            <person name="Park S.Y."/>
            <person name="Proctor R.H."/>
            <person name="Regev A."/>
            <person name="Ruiz-Roldan M.C."/>
            <person name="Sain D."/>
            <person name="Sakthikumar S."/>
            <person name="Sykes S."/>
            <person name="Schwartz D.C."/>
            <person name="Turgeon B.G."/>
            <person name="Wapinski I."/>
            <person name="Yoder O."/>
            <person name="Young S."/>
            <person name="Zeng Q."/>
            <person name="Zhou S."/>
            <person name="Galagan J."/>
            <person name="Cuomo C.A."/>
            <person name="Kistler H.C."/>
            <person name="Rep M."/>
        </authorList>
    </citation>
    <scope>GENOME REANNOTATION</scope>
    <source>
        <strain evidence="3">ATCC MYA-4620 / CBS 123657 / FGSC 9075 / NRRL 31084 / PH-1</strain>
        <strain evidence="2">PH-1 / ATCC MYA-4620 / FGSC 9075 / NRRL 31084</strain>
    </source>
</reference>
<dbReference type="EMBL" id="HG970333">
    <property type="protein sequence ID" value="CEF76810.1"/>
    <property type="molecule type" value="Genomic_DNA"/>
</dbReference>
<organism evidence="1 3">
    <name type="scientific">Gibberella zeae (strain ATCC MYA-4620 / CBS 123657 / FGSC 9075 / NRRL 31084 / PH-1)</name>
    <name type="common">Wheat head blight fungus</name>
    <name type="synonym">Fusarium graminearum</name>
    <dbReference type="NCBI Taxonomy" id="229533"/>
    <lineage>
        <taxon>Eukaryota</taxon>
        <taxon>Fungi</taxon>
        <taxon>Dikarya</taxon>
        <taxon>Ascomycota</taxon>
        <taxon>Pezizomycotina</taxon>
        <taxon>Sordariomycetes</taxon>
        <taxon>Hypocreomycetidae</taxon>
        <taxon>Hypocreales</taxon>
        <taxon>Nectriaceae</taxon>
        <taxon>Fusarium</taxon>
    </lineage>
</organism>
<keyword evidence="3" id="KW-1185">Reference proteome</keyword>
<protein>
    <submittedName>
        <fullName evidence="1">Chromosome 2, complete genome</fullName>
    </submittedName>
</protein>
<dbReference type="AlphaFoldDB" id="A0A098DED9"/>
<dbReference type="VEuPathDB" id="FungiDB:FGRAMPH1_01G10015"/>
<sequence length="74" mass="8424">MGELPHFNDKLRAVNTQGKGKLGFSPMCRQVEIGRAGNLKANLTLRLPEALHARAAAAVDTEEWQRRKRERERK</sequence>
<evidence type="ECO:0000313" key="2">
    <source>
        <dbReference type="EnsemblFungi" id="CEF76810"/>
    </source>
</evidence>
<evidence type="ECO:0000313" key="1">
    <source>
        <dbReference type="EMBL" id="CEF76810.1"/>
    </source>
</evidence>
<dbReference type="EnsemblFungi" id="CEF76810">
    <property type="protein sequence ID" value="CEF76810"/>
    <property type="gene ID" value="FGRRES_15486"/>
</dbReference>
<proteinExistence type="predicted"/>
<accession>A0A098DED9</accession>
<dbReference type="Proteomes" id="UP000070720">
    <property type="component" value="Chromosome 2"/>
</dbReference>
<evidence type="ECO:0000313" key="3">
    <source>
        <dbReference type="Proteomes" id="UP000070720"/>
    </source>
</evidence>
<reference evidence="2" key="4">
    <citation type="submission" date="2017-01" db="UniProtKB">
        <authorList>
            <consortium name="EnsemblFungi"/>
        </authorList>
    </citation>
    <scope>IDENTIFICATION</scope>
    <source>
        <strain evidence="2">PH-1 / ATCC MYA-4620 / FGSC 9075 / NRRL 31084</strain>
    </source>
</reference>
<name>A0A098DED9_GIBZE</name>
<reference evidence="2 3" key="1">
    <citation type="journal article" date="2007" name="Science">
        <title>The Fusarium graminearum genome reveals a link between localized polymorphism and pathogen specialization.</title>
        <authorList>
            <person name="Cuomo C.A."/>
            <person name="Gueldener U."/>
            <person name="Xu J.-R."/>
            <person name="Trail F."/>
            <person name="Turgeon B.G."/>
            <person name="Di Pietro A."/>
            <person name="Walton J.D."/>
            <person name="Ma L.-J."/>
            <person name="Baker S.E."/>
            <person name="Rep M."/>
            <person name="Adam G."/>
            <person name="Antoniw J."/>
            <person name="Baldwin T."/>
            <person name="Calvo S.E."/>
            <person name="Chang Y.-L."/>
            <person name="DeCaprio D."/>
            <person name="Gale L.R."/>
            <person name="Gnerre S."/>
            <person name="Goswami R.S."/>
            <person name="Hammond-Kosack K."/>
            <person name="Harris L.J."/>
            <person name="Hilburn K."/>
            <person name="Kennell J.C."/>
            <person name="Kroken S."/>
            <person name="Magnuson J.K."/>
            <person name="Mannhaupt G."/>
            <person name="Mauceli E.W."/>
            <person name="Mewes H.-W."/>
            <person name="Mitterbauer R."/>
            <person name="Muehlbauer G."/>
            <person name="Muensterkoetter M."/>
            <person name="Nelson D."/>
            <person name="O'Donnell K."/>
            <person name="Ouellet T."/>
            <person name="Qi W."/>
            <person name="Quesneville H."/>
            <person name="Roncero M.I.G."/>
            <person name="Seong K.-Y."/>
            <person name="Tetko I.V."/>
            <person name="Urban M."/>
            <person name="Waalwijk C."/>
            <person name="Ward T.J."/>
            <person name="Yao J."/>
            <person name="Birren B.W."/>
            <person name="Kistler H.C."/>
        </authorList>
    </citation>
    <scope>NUCLEOTIDE SEQUENCE [LARGE SCALE GENOMIC DNA]</scope>
    <source>
        <strain evidence="3">ATCC MYA-4620 / CBS 123657 / FGSC 9075 / NRRL 31084 / PH-1</strain>
        <strain evidence="2">PH-1 / ATCC MYA-4620 / FGSC 9075 / NRRL 31084</strain>
    </source>
</reference>
<dbReference type="InParanoid" id="A0A098DED9"/>